<dbReference type="InterPro" id="IPR036864">
    <property type="entry name" value="Zn2-C6_fun-type_DNA-bd_sf"/>
</dbReference>
<dbReference type="Proteomes" id="UP000292702">
    <property type="component" value="Unassembled WGS sequence"/>
</dbReference>
<comment type="caution">
    <text evidence="1">The sequence shown here is derived from an EMBL/GenBank/DDBJ whole genome shotgun (WGS) entry which is preliminary data.</text>
</comment>
<gene>
    <name evidence="1" type="ORF">EIP91_007780</name>
</gene>
<evidence type="ECO:0000313" key="2">
    <source>
        <dbReference type="Proteomes" id="UP000292702"/>
    </source>
</evidence>
<dbReference type="SUPFAM" id="SSF57701">
    <property type="entry name" value="Zn2/Cys6 DNA-binding domain"/>
    <property type="match status" value="1"/>
</dbReference>
<dbReference type="GO" id="GO:0008270">
    <property type="term" value="F:zinc ion binding"/>
    <property type="evidence" value="ECO:0007669"/>
    <property type="project" value="InterPro"/>
</dbReference>
<organism evidence="1 2">
    <name type="scientific">Steccherinum ochraceum</name>
    <dbReference type="NCBI Taxonomy" id="92696"/>
    <lineage>
        <taxon>Eukaryota</taxon>
        <taxon>Fungi</taxon>
        <taxon>Dikarya</taxon>
        <taxon>Basidiomycota</taxon>
        <taxon>Agaricomycotina</taxon>
        <taxon>Agaricomycetes</taxon>
        <taxon>Polyporales</taxon>
        <taxon>Steccherinaceae</taxon>
        <taxon>Steccherinum</taxon>
    </lineage>
</organism>
<protein>
    <recommendedName>
        <fullName evidence="3">Zn(2)-C6 fungal-type domain-containing protein</fullName>
    </recommendedName>
</protein>
<dbReference type="EMBL" id="RWJN01000420">
    <property type="protein sequence ID" value="TCD61898.1"/>
    <property type="molecule type" value="Genomic_DNA"/>
</dbReference>
<evidence type="ECO:0000313" key="1">
    <source>
        <dbReference type="EMBL" id="TCD61898.1"/>
    </source>
</evidence>
<dbReference type="GO" id="GO:0000981">
    <property type="term" value="F:DNA-binding transcription factor activity, RNA polymerase II-specific"/>
    <property type="evidence" value="ECO:0007669"/>
    <property type="project" value="InterPro"/>
</dbReference>
<keyword evidence="2" id="KW-1185">Reference proteome</keyword>
<evidence type="ECO:0008006" key="3">
    <source>
        <dbReference type="Google" id="ProtNLM"/>
    </source>
</evidence>
<name>A0A4R0RE25_9APHY</name>
<reference evidence="1 2" key="1">
    <citation type="submission" date="2018-11" db="EMBL/GenBank/DDBJ databases">
        <title>Genome assembly of Steccherinum ochraceum LE-BIN_3174, the white-rot fungus of the Steccherinaceae family (The Residual Polyporoid clade, Polyporales, Basidiomycota).</title>
        <authorList>
            <person name="Fedorova T.V."/>
            <person name="Glazunova O.A."/>
            <person name="Landesman E.O."/>
            <person name="Moiseenko K.V."/>
            <person name="Psurtseva N.V."/>
            <person name="Savinova O.S."/>
            <person name="Shakhova N.V."/>
            <person name="Tyazhelova T.V."/>
            <person name="Vasina D.V."/>
        </authorList>
    </citation>
    <scope>NUCLEOTIDE SEQUENCE [LARGE SCALE GENOMIC DNA]</scope>
    <source>
        <strain evidence="1 2">LE-BIN_3174</strain>
    </source>
</reference>
<proteinExistence type="predicted"/>
<dbReference type="AlphaFoldDB" id="A0A4R0RE25"/>
<sequence>MATVTRSIAGFRWPMVLIPKLGCDLCQESKVHCEIPDVGHACRRCAELPHQCSMEWTREPFETLPLPTVALFVTWMRHLFEYNGSVLTQRELAYGRQSPAVARGEKIPGDDILEVLNLHQSALARAPADIHLEIALTMLGQSEGVRTLRLFTETCRVIALTCRPLYHRSTHFRVDYGGPLPLKRFDAYMHREEPFLSLATHLQSLTVTCVGLLNRQTFPARPTGRMHDTINVIEFHAVLDGLPALRDLCIEGHHFTGDPSRFLAKRRIRVSSLTLTDVGFWTHVAGKAAPRTGDQTMWFTSPHSAYYDTVDRIGIPNVFAYFLSYFEAAEYLRIANMRIVPFADDYVHQAPYASPPDALPTLDVKHVQLPGYCVPTGALRLHTCILTFPEIVSLLNQSVTIQGVREIVKPLNEKFSPSWQTSDVRTVTDKTLVQVMRHWMLGISL</sequence>
<accession>A0A4R0RE25</accession>